<evidence type="ECO:0000313" key="2">
    <source>
        <dbReference type="Proteomes" id="UP000029858"/>
    </source>
</evidence>
<protein>
    <submittedName>
        <fullName evidence="1">Uncharacterized protein</fullName>
    </submittedName>
</protein>
<name>A0A099G2F1_9RHOB</name>
<feature type="non-terminal residue" evidence="1">
    <location>
        <position position="1"/>
    </location>
</feature>
<sequence>GGGLGPEAARLRALRRAAFEAALTALSAGVRGGLTPAPGLPEWPIISQIADAYPAPRTALTAEAAHV</sequence>
<proteinExistence type="predicted"/>
<dbReference type="AlphaFoldDB" id="A0A099G2F1"/>
<reference evidence="1 2" key="1">
    <citation type="submission" date="2014-09" db="EMBL/GenBank/DDBJ databases">
        <authorList>
            <person name="McGinnis J.M."/>
            <person name="Wolfgang W.J."/>
        </authorList>
    </citation>
    <scope>NUCLEOTIDE SEQUENCE [LARGE SCALE GENOMIC DNA]</scope>
    <source>
        <strain evidence="1 2">5503</strain>
    </source>
</reference>
<organism evidence="1 2">
    <name type="scientific">Paracoccus sanguinis</name>
    <dbReference type="NCBI Taxonomy" id="1545044"/>
    <lineage>
        <taxon>Bacteria</taxon>
        <taxon>Pseudomonadati</taxon>
        <taxon>Pseudomonadota</taxon>
        <taxon>Alphaproteobacteria</taxon>
        <taxon>Rhodobacterales</taxon>
        <taxon>Paracoccaceae</taxon>
        <taxon>Paracoccus</taxon>
    </lineage>
</organism>
<gene>
    <name evidence="1" type="ORF">IX56_17660</name>
</gene>
<dbReference type="Proteomes" id="UP000029858">
    <property type="component" value="Unassembled WGS sequence"/>
</dbReference>
<evidence type="ECO:0000313" key="1">
    <source>
        <dbReference type="EMBL" id="KGJ16965.1"/>
    </source>
</evidence>
<dbReference type="EMBL" id="JRKQ01000196">
    <property type="protein sequence ID" value="KGJ16965.1"/>
    <property type="molecule type" value="Genomic_DNA"/>
</dbReference>
<accession>A0A099G2F1</accession>
<comment type="caution">
    <text evidence="1">The sequence shown here is derived from an EMBL/GenBank/DDBJ whole genome shotgun (WGS) entry which is preliminary data.</text>
</comment>
<reference evidence="1 2" key="2">
    <citation type="submission" date="2014-10" db="EMBL/GenBank/DDBJ databases">
        <title>Paracoccus sanguinis sp. nov., isolated from clinical specimens of New York State patients.</title>
        <authorList>
            <person name="Mingle L.A."/>
            <person name="Cole J.A."/>
            <person name="Lapierre P."/>
            <person name="Musser K.A."/>
        </authorList>
    </citation>
    <scope>NUCLEOTIDE SEQUENCE [LARGE SCALE GENOMIC DNA]</scope>
    <source>
        <strain evidence="1 2">5503</strain>
    </source>
</reference>